<keyword evidence="1" id="KW-0175">Coiled coil</keyword>
<evidence type="ECO:0000313" key="3">
    <source>
        <dbReference type="Proteomes" id="UP000070646"/>
    </source>
</evidence>
<sequence>MEGFIMYTIMAIKISPRTVAAPRVQEILTKYGCIIHTRIGLHEATENTCSTSGLILLNLTPSAEEEIKNLDNELNSLEDVTAKLLNL</sequence>
<dbReference type="InterPro" id="IPR045865">
    <property type="entry name" value="ACT-like_dom_sf"/>
</dbReference>
<proteinExistence type="predicted"/>
<dbReference type="InterPro" id="IPR027271">
    <property type="entry name" value="Acetolactate_synth/TF_NikR_C"/>
</dbReference>
<feature type="coiled-coil region" evidence="1">
    <location>
        <begin position="60"/>
        <end position="87"/>
    </location>
</feature>
<reference evidence="2 3" key="1">
    <citation type="submission" date="2016-01" db="EMBL/GenBank/DDBJ databases">
        <authorList>
            <person name="Oliw E.H."/>
        </authorList>
    </citation>
    <scope>NUCLEOTIDE SEQUENCE [LARGE SCALE GENOMIC DNA]</scope>
    <source>
        <strain evidence="2 3">MJR7757A</strain>
    </source>
</reference>
<evidence type="ECO:0000256" key="1">
    <source>
        <dbReference type="SAM" id="Coils"/>
    </source>
</evidence>
<accession>A0A133NBU2</accession>
<dbReference type="Proteomes" id="UP000070646">
    <property type="component" value="Unassembled WGS sequence"/>
</dbReference>
<dbReference type="AlphaFoldDB" id="A0A133NBU2"/>
<dbReference type="Gene3D" id="3.30.70.1150">
    <property type="entry name" value="ACT-like. Chain A, domain 2"/>
    <property type="match status" value="1"/>
</dbReference>
<name>A0A133NBU2_CLOPF</name>
<dbReference type="EMBL" id="LRPU01000026">
    <property type="protein sequence ID" value="KXA13733.1"/>
    <property type="molecule type" value="Genomic_DNA"/>
</dbReference>
<evidence type="ECO:0008006" key="4">
    <source>
        <dbReference type="Google" id="ProtNLM"/>
    </source>
</evidence>
<evidence type="ECO:0000313" key="2">
    <source>
        <dbReference type="EMBL" id="KXA13733.1"/>
    </source>
</evidence>
<organism evidence="2 3">
    <name type="scientific">Clostridium perfringens</name>
    <dbReference type="NCBI Taxonomy" id="1502"/>
    <lineage>
        <taxon>Bacteria</taxon>
        <taxon>Bacillati</taxon>
        <taxon>Bacillota</taxon>
        <taxon>Clostridia</taxon>
        <taxon>Eubacteriales</taxon>
        <taxon>Clostridiaceae</taxon>
        <taxon>Clostridium</taxon>
    </lineage>
</organism>
<dbReference type="PATRIC" id="fig|1502.174.peg.738"/>
<dbReference type="SUPFAM" id="SSF55021">
    <property type="entry name" value="ACT-like"/>
    <property type="match status" value="1"/>
</dbReference>
<gene>
    <name evidence="2" type="ORF">HMPREF3222_00733</name>
</gene>
<comment type="caution">
    <text evidence="2">The sequence shown here is derived from an EMBL/GenBank/DDBJ whole genome shotgun (WGS) entry which is preliminary data.</text>
</comment>
<protein>
    <recommendedName>
        <fullName evidence="4">Iron-only hydrogenase system regulator</fullName>
    </recommendedName>
</protein>